<accession>A0ABP0MZQ8</accession>
<proteinExistence type="predicted"/>
<name>A0ABP0MZQ8_9DINO</name>
<comment type="caution">
    <text evidence="2">The sequence shown here is derived from an EMBL/GenBank/DDBJ whole genome shotgun (WGS) entry which is preliminary data.</text>
</comment>
<evidence type="ECO:0000259" key="1">
    <source>
        <dbReference type="Pfam" id="PF00168"/>
    </source>
</evidence>
<reference evidence="2 3" key="1">
    <citation type="submission" date="2024-02" db="EMBL/GenBank/DDBJ databases">
        <authorList>
            <person name="Chen Y."/>
            <person name="Shah S."/>
            <person name="Dougan E. K."/>
            <person name="Thang M."/>
            <person name="Chan C."/>
        </authorList>
    </citation>
    <scope>NUCLEOTIDE SEQUENCE [LARGE SCALE GENOMIC DNA]</scope>
</reference>
<feature type="domain" description="C2" evidence="1">
    <location>
        <begin position="4"/>
        <end position="33"/>
    </location>
</feature>
<dbReference type="Pfam" id="PF00168">
    <property type="entry name" value="C2"/>
    <property type="match status" value="1"/>
</dbReference>
<evidence type="ECO:0000313" key="3">
    <source>
        <dbReference type="Proteomes" id="UP001642464"/>
    </source>
</evidence>
<dbReference type="Gene3D" id="2.60.40.150">
    <property type="entry name" value="C2 domain"/>
    <property type="match status" value="1"/>
</dbReference>
<protein>
    <submittedName>
        <fullName evidence="2">Chloroplastic</fullName>
    </submittedName>
</protein>
<keyword evidence="3" id="KW-1185">Reference proteome</keyword>
<dbReference type="Proteomes" id="UP001642464">
    <property type="component" value="Unassembled WGS sequence"/>
</dbReference>
<dbReference type="EMBL" id="CAXAMM010025335">
    <property type="protein sequence ID" value="CAK9056811.1"/>
    <property type="molecule type" value="Genomic_DNA"/>
</dbReference>
<evidence type="ECO:0000313" key="2">
    <source>
        <dbReference type="EMBL" id="CAK9056811.1"/>
    </source>
</evidence>
<gene>
    <name evidence="2" type="ORF">SCF082_LOCUS30565</name>
</gene>
<dbReference type="InterPro" id="IPR000008">
    <property type="entry name" value="C2_dom"/>
</dbReference>
<dbReference type="SUPFAM" id="SSF49562">
    <property type="entry name" value="C2 domain (Calcium/lipid-binding domain, CaLB)"/>
    <property type="match status" value="1"/>
</dbReference>
<dbReference type="InterPro" id="IPR035892">
    <property type="entry name" value="C2_domain_sf"/>
</dbReference>
<organism evidence="2 3">
    <name type="scientific">Durusdinium trenchii</name>
    <dbReference type="NCBI Taxonomy" id="1381693"/>
    <lineage>
        <taxon>Eukaryota</taxon>
        <taxon>Sar</taxon>
        <taxon>Alveolata</taxon>
        <taxon>Dinophyceae</taxon>
        <taxon>Suessiales</taxon>
        <taxon>Symbiodiniaceae</taxon>
        <taxon>Durusdinium</taxon>
    </lineage>
</organism>
<sequence>MGDASDPYVVAQVGEMVQQTPSVSNELNPVWKELGGGLWGEKAPPQDYSIEGY</sequence>